<dbReference type="GO" id="GO:0005506">
    <property type="term" value="F:iron ion binding"/>
    <property type="evidence" value="ECO:0007669"/>
    <property type="project" value="InterPro"/>
</dbReference>
<dbReference type="PANTHER" id="PTHR11908:SF132">
    <property type="entry name" value="ALDEHYDE OXIDASE 1-RELATED"/>
    <property type="match status" value="1"/>
</dbReference>
<protein>
    <submittedName>
        <fullName evidence="4">Xanthine dehydrogenase molybdenum-binding subunit XdhA</fullName>
        <ecNumber evidence="4">1.17.1.4</ecNumber>
    </submittedName>
</protein>
<dbReference type="InterPro" id="IPR046867">
    <property type="entry name" value="AldOxase/xan_DH_MoCoBD2"/>
</dbReference>
<name>A0A9D1VW68_9FIRM</name>
<dbReference type="PANTHER" id="PTHR11908">
    <property type="entry name" value="XANTHINE DEHYDROGENASE"/>
    <property type="match status" value="1"/>
</dbReference>
<dbReference type="Pfam" id="PF01315">
    <property type="entry name" value="Ald_Xan_dh_C"/>
    <property type="match status" value="1"/>
</dbReference>
<dbReference type="Gene3D" id="3.30.365.10">
    <property type="entry name" value="Aldehyde oxidase/xanthine dehydrogenase, molybdopterin binding domain"/>
    <property type="match status" value="4"/>
</dbReference>
<evidence type="ECO:0000313" key="4">
    <source>
        <dbReference type="EMBL" id="HIX47730.1"/>
    </source>
</evidence>
<dbReference type="NCBIfam" id="NF007426">
    <property type="entry name" value="PRK09970.1"/>
    <property type="match status" value="1"/>
</dbReference>
<proteinExistence type="predicted"/>
<dbReference type="InterPro" id="IPR036856">
    <property type="entry name" value="Ald_Oxase/Xan_DH_a/b_sf"/>
</dbReference>
<dbReference type="EC" id="1.17.1.4" evidence="4"/>
<evidence type="ECO:0000313" key="5">
    <source>
        <dbReference type="Proteomes" id="UP000824243"/>
    </source>
</evidence>
<evidence type="ECO:0000256" key="1">
    <source>
        <dbReference type="ARBA" id="ARBA00022505"/>
    </source>
</evidence>
<reference evidence="4" key="1">
    <citation type="journal article" date="2021" name="PeerJ">
        <title>Extensive microbial diversity within the chicken gut microbiome revealed by metagenomics and culture.</title>
        <authorList>
            <person name="Gilroy R."/>
            <person name="Ravi A."/>
            <person name="Getino M."/>
            <person name="Pursley I."/>
            <person name="Horton D.L."/>
            <person name="Alikhan N.F."/>
            <person name="Baker D."/>
            <person name="Gharbi K."/>
            <person name="Hall N."/>
            <person name="Watson M."/>
            <person name="Adriaenssens E.M."/>
            <person name="Foster-Nyarko E."/>
            <person name="Jarju S."/>
            <person name="Secka A."/>
            <person name="Antonio M."/>
            <person name="Oren A."/>
            <person name="Chaudhuri R.R."/>
            <person name="La Ragione R."/>
            <person name="Hildebrand F."/>
            <person name="Pallen M.J."/>
        </authorList>
    </citation>
    <scope>NUCLEOTIDE SEQUENCE</scope>
    <source>
        <strain evidence="4">ChiSjej5B23-15282</strain>
    </source>
</reference>
<dbReference type="AlphaFoldDB" id="A0A9D1VW68"/>
<feature type="domain" description="Aldehyde oxidase/xanthine dehydrogenase a/b hammerhead" evidence="3">
    <location>
        <begin position="42"/>
        <end position="158"/>
    </location>
</feature>
<dbReference type="EMBL" id="DXFA01000030">
    <property type="protein sequence ID" value="HIX47730.1"/>
    <property type="molecule type" value="Genomic_DNA"/>
</dbReference>
<reference evidence="4" key="2">
    <citation type="submission" date="2021-04" db="EMBL/GenBank/DDBJ databases">
        <authorList>
            <person name="Gilroy R."/>
        </authorList>
    </citation>
    <scope>NUCLEOTIDE SEQUENCE</scope>
    <source>
        <strain evidence="4">ChiSjej5B23-15282</strain>
    </source>
</reference>
<dbReference type="SMART" id="SM01008">
    <property type="entry name" value="Ald_Xan_dh_C"/>
    <property type="match status" value="1"/>
</dbReference>
<evidence type="ECO:0000259" key="3">
    <source>
        <dbReference type="SMART" id="SM01008"/>
    </source>
</evidence>
<evidence type="ECO:0000256" key="2">
    <source>
        <dbReference type="ARBA" id="ARBA00023002"/>
    </source>
</evidence>
<dbReference type="InterPro" id="IPR016208">
    <property type="entry name" value="Ald_Oxase/xanthine_DH-like"/>
</dbReference>
<dbReference type="Proteomes" id="UP000824243">
    <property type="component" value="Unassembled WGS sequence"/>
</dbReference>
<organism evidence="4 5">
    <name type="scientific">Candidatus Mediterraneibacter caccavium</name>
    <dbReference type="NCBI Taxonomy" id="2838661"/>
    <lineage>
        <taxon>Bacteria</taxon>
        <taxon>Bacillati</taxon>
        <taxon>Bacillota</taxon>
        <taxon>Clostridia</taxon>
        <taxon>Lachnospirales</taxon>
        <taxon>Lachnospiraceae</taxon>
        <taxon>Mediterraneibacter</taxon>
    </lineage>
</organism>
<dbReference type="InterPro" id="IPR050028">
    <property type="entry name" value="XdhA_XDHase"/>
</dbReference>
<gene>
    <name evidence="4" type="primary">xdhA</name>
    <name evidence="4" type="ORF">H9981_01725</name>
</gene>
<dbReference type="SUPFAM" id="SSF56003">
    <property type="entry name" value="Molybdenum cofactor-binding domain"/>
    <property type="match status" value="1"/>
</dbReference>
<keyword evidence="1" id="KW-0500">Molybdenum</keyword>
<dbReference type="Gene3D" id="3.90.1170.50">
    <property type="entry name" value="Aldehyde oxidase/xanthine dehydrogenase, a/b hammerhead"/>
    <property type="match status" value="1"/>
</dbReference>
<sequence length="785" mass="87453">MEERRAERTKVPEKEYPVKKALEREHAVGKSVKRVDAFEKVTGRAKYTDDLCGRDAYVAKVMHSTIAHGYVKSIDTSEAEKIPGVIKIVTCFDVPEYYYPTAGHPWSTEEAHQDVADRLLLVKHVRYYGDDIAAVVAENEVAAAQAVRALKAEYEELPFVLDVQKAMEDGAPQLHEKYPHNILAHTSIRNGDYEAAIGEPGLTKVEGWYETPTVQHCHIENPVCYAYMEQGRIVVVTSTQLPHICRRIVGQALGIPWGQVRVIKPYIGGGFGNKQDILYEPLCAYLCTQVGGRTVKLDTSREETFVSTRVRHAIRFHIISYVRPDGTYAARKFESFSDQGAYASHGHSIAAKGMGCFPQLYPCPNIEADTYTVFTNKSTSGAMRGYGIPQAMFAMESHTEDVARAMGIPSYEFRMKNVMPKGYKDNFSKNVNYYDSFRECMEKGRKDFDYDRKLREYAHQTGDIRKGVGMAVFWYNTGVWPISLETSACRMVLNQDGSIQVQVGETEIGQGADTAFAQMAAETLGIPFEMVHVISTQDTDVTPFGTGAYASRQTYMAGFSIRQTGELLKEKIIETAHELTRQMKENLDIVNGNIVRITDGEILMTLGELATEKLYSLTDNGHLTAESSYQIKNNAYSFGCTFAEVEVDIPGCRVEVKDILNVHDCGKVINPALAEAQVHGGMSMAIGYALSEKLLFDEKTGRPLNNNLLDYKLSTFMDHPDLRAEFIENPEPTSAFGTKALGEPPTCSPAPAIRNAVLQAVGVAFNEIPMRPHLLFEEFQKAGLI</sequence>
<dbReference type="InterPro" id="IPR008274">
    <property type="entry name" value="AldOxase/xan_DH_MoCoBD1"/>
</dbReference>
<dbReference type="SUPFAM" id="SSF54665">
    <property type="entry name" value="CO dehydrogenase molybdoprotein N-domain-like"/>
    <property type="match status" value="1"/>
</dbReference>
<dbReference type="NCBIfam" id="NF043082">
    <property type="entry name" value="XdhA_XDHase"/>
    <property type="match status" value="1"/>
</dbReference>
<dbReference type="GO" id="GO:0002197">
    <property type="term" value="C:xanthine dehydrogenase complex"/>
    <property type="evidence" value="ECO:0007669"/>
    <property type="project" value="InterPro"/>
</dbReference>
<accession>A0A9D1VW68</accession>
<keyword evidence="2 4" id="KW-0560">Oxidoreductase</keyword>
<dbReference type="Pfam" id="PF20256">
    <property type="entry name" value="MoCoBD_2"/>
    <property type="match status" value="1"/>
</dbReference>
<dbReference type="Pfam" id="PF02738">
    <property type="entry name" value="MoCoBD_1"/>
    <property type="match status" value="1"/>
</dbReference>
<dbReference type="InterPro" id="IPR037165">
    <property type="entry name" value="AldOxase/xan_DH_Mopterin-bd_sf"/>
</dbReference>
<comment type="caution">
    <text evidence="4">The sequence shown here is derived from an EMBL/GenBank/DDBJ whole genome shotgun (WGS) entry which is preliminary data.</text>
</comment>
<dbReference type="InterPro" id="IPR000674">
    <property type="entry name" value="Ald_Oxase/Xan_DH_a/b"/>
</dbReference>
<dbReference type="GO" id="GO:0004854">
    <property type="term" value="F:xanthine dehydrogenase activity"/>
    <property type="evidence" value="ECO:0007669"/>
    <property type="project" value="UniProtKB-EC"/>
</dbReference>